<name>A0A5F7ZQD3_MACMU</name>
<reference evidence="2" key="1">
    <citation type="journal article" date="2007" name="Science">
        <title>Evolutionary and biomedical insights from the rhesus macaque genome.</title>
        <authorList>
            <person name="Gibbs R.A."/>
            <person name="Rogers J."/>
            <person name="Katze M.G."/>
            <person name="Bumgarner R."/>
            <person name="Weinstock G.M."/>
            <person name="Mardis E.R."/>
            <person name="Remington K.A."/>
            <person name="Strausberg R.L."/>
            <person name="Venter J.C."/>
            <person name="Wilson R.K."/>
            <person name="Batzer M.A."/>
            <person name="Bustamante C.D."/>
            <person name="Eichler E.E."/>
            <person name="Hahn M.W."/>
            <person name="Hardison R.C."/>
            <person name="Makova K.D."/>
            <person name="Miller W."/>
            <person name="Milosavljevic A."/>
            <person name="Palermo R.E."/>
            <person name="Siepel A."/>
            <person name="Sikela J.M."/>
            <person name="Attaway T."/>
            <person name="Bell S."/>
            <person name="Bernard K.E."/>
            <person name="Buhay C.J."/>
            <person name="Chandrabose M.N."/>
            <person name="Dao M."/>
            <person name="Davis C."/>
            <person name="Delehaunty K.D."/>
            <person name="Ding Y."/>
            <person name="Dinh H.H."/>
            <person name="Dugan-Rocha S."/>
            <person name="Fulton L.A."/>
            <person name="Gabisi R.A."/>
            <person name="Garner T.T."/>
            <person name="Godfrey J."/>
            <person name="Hawes A.C."/>
            <person name="Hernandez J."/>
            <person name="Hines S."/>
            <person name="Holder M."/>
            <person name="Hume J."/>
            <person name="Jhangiani S.N."/>
            <person name="Joshi V."/>
            <person name="Khan Z.M."/>
            <person name="Kirkness E.F."/>
            <person name="Cree A."/>
            <person name="Fowler R.G."/>
            <person name="Lee S."/>
            <person name="Lewis L.R."/>
            <person name="Li Z."/>
            <person name="Liu Y.-S."/>
            <person name="Moore S.M."/>
            <person name="Muzny D."/>
            <person name="Nazareth L.V."/>
            <person name="Ngo D.N."/>
            <person name="Okwuonu G.O."/>
            <person name="Pai G."/>
            <person name="Parker D."/>
            <person name="Paul H.A."/>
            <person name="Pfannkoch C."/>
            <person name="Pohl C.S."/>
            <person name="Rogers Y.-H.C."/>
            <person name="Ruiz S.J."/>
            <person name="Sabo A."/>
            <person name="Santibanez J."/>
            <person name="Schneider B.W."/>
            <person name="Smith S.M."/>
            <person name="Sodergren E."/>
            <person name="Svatek A.F."/>
            <person name="Utterback T.R."/>
            <person name="Vattathil S."/>
            <person name="Warren W."/>
            <person name="White C.S."/>
            <person name="Chinwalla A.T."/>
            <person name="Feng Y."/>
            <person name="Halpern A.L."/>
            <person name="Hillier L.W."/>
            <person name="Huang X."/>
            <person name="Minx P."/>
            <person name="Nelson J.O."/>
            <person name="Pepin K.H."/>
            <person name="Qin X."/>
            <person name="Sutton G.G."/>
            <person name="Venter E."/>
            <person name="Walenz B.P."/>
            <person name="Wallis J.W."/>
            <person name="Worley K.C."/>
            <person name="Yang S.-P."/>
            <person name="Jones S.M."/>
            <person name="Marra M.A."/>
            <person name="Rocchi M."/>
            <person name="Schein J.E."/>
            <person name="Baertsch R."/>
            <person name="Clarke L."/>
            <person name="Csuros M."/>
            <person name="Glasscock J."/>
            <person name="Harris R.A."/>
            <person name="Havlak P."/>
            <person name="Jackson A.R."/>
            <person name="Jiang H."/>
            <person name="Liu Y."/>
            <person name="Messina D.N."/>
            <person name="Shen Y."/>
            <person name="Song H.X.-Z."/>
            <person name="Wylie T."/>
            <person name="Zhang L."/>
            <person name="Birney E."/>
            <person name="Han K."/>
            <person name="Konkel M.K."/>
            <person name="Lee J."/>
            <person name="Smit A.F.A."/>
            <person name="Ullmer B."/>
            <person name="Wang H."/>
            <person name="Xing J."/>
            <person name="Burhans R."/>
            <person name="Cheng Z."/>
            <person name="Karro J.E."/>
            <person name="Ma J."/>
            <person name="Raney B."/>
            <person name="She X."/>
            <person name="Cox M.J."/>
            <person name="Demuth J.P."/>
            <person name="Dumas L.J."/>
            <person name="Han S.-G."/>
            <person name="Hopkins J."/>
            <person name="Karimpour-Fard A."/>
            <person name="Kim Y.H."/>
            <person name="Pollack J.R."/>
            <person name="Vinar T."/>
            <person name="Addo-Quaye C."/>
            <person name="Degenhardt J."/>
            <person name="Denby A."/>
            <person name="Hubisz M.J."/>
            <person name="Indap A."/>
            <person name="Kosiol C."/>
            <person name="Lahn B.T."/>
            <person name="Lawson H.A."/>
            <person name="Marklein A."/>
            <person name="Nielsen R."/>
            <person name="Vallender E.J."/>
            <person name="Clark A.G."/>
            <person name="Ferguson B."/>
            <person name="Hernandez R.D."/>
            <person name="Hirani K."/>
            <person name="Kehrer-Sawatzki H."/>
            <person name="Kolb J."/>
            <person name="Patil S."/>
            <person name="Pu L.-L."/>
            <person name="Ren Y."/>
            <person name="Smith D.G."/>
            <person name="Wheeler D.A."/>
            <person name="Schenck I."/>
            <person name="Ball E.V."/>
            <person name="Chen R."/>
            <person name="Cooper D.N."/>
            <person name="Giardine B."/>
            <person name="Hsu F."/>
            <person name="Kent W.J."/>
            <person name="Lesk A."/>
            <person name="Nelson D.L."/>
            <person name="O'brien W.E."/>
            <person name="Pruefer K."/>
            <person name="Stenson P.D."/>
            <person name="Wallace J.C."/>
            <person name="Ke H."/>
            <person name="Liu X.-M."/>
            <person name="Wang P."/>
            <person name="Xiang A.P."/>
            <person name="Yang F."/>
            <person name="Barber G.P."/>
            <person name="Haussler D."/>
            <person name="Karolchik D."/>
            <person name="Kern A.D."/>
            <person name="Kuhn R.M."/>
            <person name="Smith K.E."/>
            <person name="Zwieg A.S."/>
        </authorList>
    </citation>
    <scope>NUCLEOTIDE SEQUENCE [LARGE SCALE GENOMIC DNA]</scope>
    <source>
        <strain evidence="2">17573</strain>
    </source>
</reference>
<evidence type="ECO:0000313" key="2">
    <source>
        <dbReference type="Proteomes" id="UP000006718"/>
    </source>
</evidence>
<dbReference type="PANTHER" id="PTHR12138:SF133">
    <property type="entry name" value="SECRETED PROTEIN"/>
    <property type="match status" value="1"/>
</dbReference>
<evidence type="ECO:0000313" key="1">
    <source>
        <dbReference type="Ensembl" id="ENSMMUP00000066845.1"/>
    </source>
</evidence>
<dbReference type="VEuPathDB" id="HostDB:ENSMMUG00000061714"/>
<sequence>MVILFRGANMKTSDDLLSRIVAFEHILTEIHIIILRQVLAPSPRLEYSGVIMAHYSLDLPCSSSPPTSASQVAGTASVHHPTQLIFKFFVKMESHYAGQAGLKLLVSSDPPSWASQSAGIAEMNHVPSQYILLYYCVTNDLL</sequence>
<dbReference type="Bgee" id="ENSMMUG00000061714">
    <property type="expression patterns" value="Expressed in liver and 1 other cell type or tissue"/>
</dbReference>
<dbReference type="PANTHER" id="PTHR12138">
    <property type="entry name" value="PRIMATE-EXPANDED PROTEIN FAMILY"/>
    <property type="match status" value="1"/>
</dbReference>
<protein>
    <submittedName>
        <fullName evidence="1">Uncharacterized protein</fullName>
    </submittedName>
</protein>
<keyword evidence="2" id="KW-1185">Reference proteome</keyword>
<reference evidence="1" key="4">
    <citation type="submission" date="2025-09" db="UniProtKB">
        <authorList>
            <consortium name="Ensembl"/>
        </authorList>
    </citation>
    <scope>IDENTIFICATION</scope>
    <source>
        <strain evidence="1">17573</strain>
    </source>
</reference>
<dbReference type="InParanoid" id="A0A5F7ZQD3"/>
<accession>A0A5F7ZQD3</accession>
<dbReference type="Ensembl" id="ENSMMUT00000088531.1">
    <property type="protein sequence ID" value="ENSMMUP00000066845.1"/>
    <property type="gene ID" value="ENSMMUG00000061714.1"/>
</dbReference>
<reference evidence="1" key="3">
    <citation type="submission" date="2025-08" db="UniProtKB">
        <authorList>
            <consortium name="Ensembl"/>
        </authorList>
    </citation>
    <scope>IDENTIFICATION</scope>
    <source>
        <strain evidence="1">17573</strain>
    </source>
</reference>
<dbReference type="PRINTS" id="PR02045">
    <property type="entry name" value="F138DOMAIN"/>
</dbReference>
<dbReference type="STRING" id="9544.ENSMMUP00000066845"/>
<dbReference type="GeneTree" id="ENSGT01120000271815"/>
<dbReference type="AlphaFoldDB" id="A0A5F7ZQD3"/>
<organism evidence="1 2">
    <name type="scientific">Macaca mulatta</name>
    <name type="common">Rhesus macaque</name>
    <dbReference type="NCBI Taxonomy" id="9544"/>
    <lineage>
        <taxon>Eukaryota</taxon>
        <taxon>Metazoa</taxon>
        <taxon>Chordata</taxon>
        <taxon>Craniata</taxon>
        <taxon>Vertebrata</taxon>
        <taxon>Euteleostomi</taxon>
        <taxon>Mammalia</taxon>
        <taxon>Eutheria</taxon>
        <taxon>Euarchontoglires</taxon>
        <taxon>Primates</taxon>
        <taxon>Haplorrhini</taxon>
        <taxon>Catarrhini</taxon>
        <taxon>Cercopithecidae</taxon>
        <taxon>Cercopithecinae</taxon>
        <taxon>Macaca</taxon>
    </lineage>
</organism>
<reference evidence="1" key="2">
    <citation type="submission" date="2019-01" db="EMBL/GenBank/DDBJ databases">
        <authorList>
            <person name="Graves T."/>
            <person name="Eichler E.E."/>
            <person name="Wilson R.K."/>
        </authorList>
    </citation>
    <scope>NUCLEOTIDE SEQUENCE [LARGE SCALE GENOMIC DNA]</scope>
    <source>
        <strain evidence="1">17573</strain>
    </source>
</reference>
<dbReference type="Proteomes" id="UP000006718">
    <property type="component" value="Chromosome 11"/>
</dbReference>
<proteinExistence type="predicted"/>